<evidence type="ECO:0000313" key="5">
    <source>
        <dbReference type="Proteomes" id="UP001059597"/>
    </source>
</evidence>
<organism evidence="4 5">
    <name type="scientific">Streptomyces nigrescens</name>
    <dbReference type="NCBI Taxonomy" id="1920"/>
    <lineage>
        <taxon>Bacteria</taxon>
        <taxon>Bacillati</taxon>
        <taxon>Actinomycetota</taxon>
        <taxon>Actinomycetes</taxon>
        <taxon>Kitasatosporales</taxon>
        <taxon>Streptomycetaceae</taxon>
        <taxon>Streptomyces</taxon>
    </lineage>
</organism>
<keyword evidence="2" id="KW-1133">Transmembrane helix</keyword>
<feature type="transmembrane region" description="Helical" evidence="2">
    <location>
        <begin position="246"/>
        <end position="265"/>
    </location>
</feature>
<evidence type="ECO:0000313" key="4">
    <source>
        <dbReference type="EMBL" id="BDM69192.1"/>
    </source>
</evidence>
<keyword evidence="2" id="KW-0472">Membrane</keyword>
<keyword evidence="5" id="KW-1185">Reference proteome</keyword>
<feature type="region of interest" description="Disordered" evidence="1">
    <location>
        <begin position="1"/>
        <end position="22"/>
    </location>
</feature>
<dbReference type="EMBL" id="AP026073">
    <property type="protein sequence ID" value="BDM69192.1"/>
    <property type="molecule type" value="Genomic_DNA"/>
</dbReference>
<evidence type="ECO:0000259" key="3">
    <source>
        <dbReference type="Pfam" id="PF02517"/>
    </source>
</evidence>
<feature type="domain" description="CAAX prenyl protease 2/Lysostaphin resistance protein A-like" evidence="3">
    <location>
        <begin position="146"/>
        <end position="258"/>
    </location>
</feature>
<accession>A0ABN6QUU4</accession>
<dbReference type="InterPro" id="IPR003675">
    <property type="entry name" value="Rce1/LyrA-like_dom"/>
</dbReference>
<sequence>MARVSEETDSRGSGAAGARPAGSGWGAWGRALLGGAVMAVALGAGNALGELLGQVLEVDGWVRQLLPAVLVSVLAVGGVRALRSAGRWAGCGRLGAGPPAAAVRAFLGGLAVTVSCAGLVLGAGTAAGWVRWSGLDAAALGAFLTGNALVALLLEALPEETTLRGHAWTALRDRFGGVVSALGTTVVFLLVPAASTVVQAGTARVVGGNPPPVGPTPAGQDPWAYLVLLTVFGLTLVAARNVPGRAPLWAGIGTHLAFLSVNRVVFEGRERAAGWSASVAPAHAAVLELGYLVLTAAVFVGARWLSGRGRGRAARRTVARARIPTSTARSAAPSGSSA</sequence>
<feature type="compositionally biased region" description="Low complexity" evidence="1">
    <location>
        <begin position="12"/>
        <end position="22"/>
    </location>
</feature>
<dbReference type="Pfam" id="PF02517">
    <property type="entry name" value="Rce1-like"/>
    <property type="match status" value="1"/>
</dbReference>
<feature type="transmembrane region" description="Helical" evidence="2">
    <location>
        <begin position="103"/>
        <end position="125"/>
    </location>
</feature>
<evidence type="ECO:0000256" key="2">
    <source>
        <dbReference type="SAM" id="Phobius"/>
    </source>
</evidence>
<gene>
    <name evidence="4" type="ORF">HEK616_26790</name>
</gene>
<feature type="transmembrane region" description="Helical" evidence="2">
    <location>
        <begin position="137"/>
        <end position="157"/>
    </location>
</feature>
<feature type="transmembrane region" description="Helical" evidence="2">
    <location>
        <begin position="27"/>
        <end position="49"/>
    </location>
</feature>
<reference evidence="4" key="1">
    <citation type="submission" date="2022-06" db="EMBL/GenBank/DDBJ databases">
        <title>Complete genome sequence of Streptomyces nigrescens HEK616.</title>
        <authorList>
            <person name="Asamizu S."/>
            <person name="Onaka H."/>
        </authorList>
    </citation>
    <scope>NUCLEOTIDE SEQUENCE</scope>
    <source>
        <strain evidence="4">HEK616</strain>
    </source>
</reference>
<feature type="transmembrane region" description="Helical" evidence="2">
    <location>
        <begin position="285"/>
        <end position="306"/>
    </location>
</feature>
<protein>
    <recommendedName>
        <fullName evidence="3">CAAX prenyl protease 2/Lysostaphin resistance protein A-like domain-containing protein</fullName>
    </recommendedName>
</protein>
<name>A0ABN6QUU4_STRNI</name>
<feature type="transmembrane region" description="Helical" evidence="2">
    <location>
        <begin position="61"/>
        <end position="82"/>
    </location>
</feature>
<feature type="transmembrane region" description="Helical" evidence="2">
    <location>
        <begin position="178"/>
        <end position="202"/>
    </location>
</feature>
<dbReference type="Proteomes" id="UP001059597">
    <property type="component" value="Chromosome"/>
</dbReference>
<feature type="compositionally biased region" description="Basic and acidic residues" evidence="1">
    <location>
        <begin position="1"/>
        <end position="10"/>
    </location>
</feature>
<proteinExistence type="predicted"/>
<keyword evidence="2" id="KW-0812">Transmembrane</keyword>
<evidence type="ECO:0000256" key="1">
    <source>
        <dbReference type="SAM" id="MobiDB-lite"/>
    </source>
</evidence>
<feature type="transmembrane region" description="Helical" evidence="2">
    <location>
        <begin position="222"/>
        <end position="239"/>
    </location>
</feature>